<evidence type="ECO:0000313" key="2">
    <source>
        <dbReference type="Proteomes" id="UP001497680"/>
    </source>
</evidence>
<gene>
    <name evidence="1" type="ORF">F4821DRAFT_240148</name>
</gene>
<organism evidence="1 2">
    <name type="scientific">Hypoxylon rubiginosum</name>
    <dbReference type="NCBI Taxonomy" id="110542"/>
    <lineage>
        <taxon>Eukaryota</taxon>
        <taxon>Fungi</taxon>
        <taxon>Dikarya</taxon>
        <taxon>Ascomycota</taxon>
        <taxon>Pezizomycotina</taxon>
        <taxon>Sordariomycetes</taxon>
        <taxon>Xylariomycetidae</taxon>
        <taxon>Xylariales</taxon>
        <taxon>Hypoxylaceae</taxon>
        <taxon>Hypoxylon</taxon>
    </lineage>
</organism>
<dbReference type="Proteomes" id="UP001497680">
    <property type="component" value="Unassembled WGS sequence"/>
</dbReference>
<evidence type="ECO:0000313" key="1">
    <source>
        <dbReference type="EMBL" id="KAI6085606.1"/>
    </source>
</evidence>
<proteinExistence type="predicted"/>
<protein>
    <submittedName>
        <fullName evidence="1">Uncharacterized protein</fullName>
    </submittedName>
</protein>
<name>A0ACC0CYN3_9PEZI</name>
<accession>A0ACC0CYN3</accession>
<reference evidence="1 2" key="1">
    <citation type="journal article" date="2022" name="New Phytol.">
        <title>Ecological generalism drives hyperdiversity of secondary metabolite gene clusters in xylarialean endophytes.</title>
        <authorList>
            <person name="Franco M.E.E."/>
            <person name="Wisecaver J.H."/>
            <person name="Arnold A.E."/>
            <person name="Ju Y.M."/>
            <person name="Slot J.C."/>
            <person name="Ahrendt S."/>
            <person name="Moore L.P."/>
            <person name="Eastman K.E."/>
            <person name="Scott K."/>
            <person name="Konkel Z."/>
            <person name="Mondo S.J."/>
            <person name="Kuo A."/>
            <person name="Hayes R.D."/>
            <person name="Haridas S."/>
            <person name="Andreopoulos B."/>
            <person name="Riley R."/>
            <person name="LaButti K."/>
            <person name="Pangilinan J."/>
            <person name="Lipzen A."/>
            <person name="Amirebrahimi M."/>
            <person name="Yan J."/>
            <person name="Adam C."/>
            <person name="Keymanesh K."/>
            <person name="Ng V."/>
            <person name="Louie K."/>
            <person name="Northen T."/>
            <person name="Drula E."/>
            <person name="Henrissat B."/>
            <person name="Hsieh H.M."/>
            <person name="Youens-Clark K."/>
            <person name="Lutzoni F."/>
            <person name="Miadlikowska J."/>
            <person name="Eastwood D.C."/>
            <person name="Hamelin R.C."/>
            <person name="Grigoriev I.V."/>
            <person name="U'Ren J.M."/>
        </authorList>
    </citation>
    <scope>NUCLEOTIDE SEQUENCE [LARGE SCALE GENOMIC DNA]</scope>
    <source>
        <strain evidence="1 2">ER1909</strain>
    </source>
</reference>
<comment type="caution">
    <text evidence="1">The sequence shown here is derived from an EMBL/GenBank/DDBJ whole genome shotgun (WGS) entry which is preliminary data.</text>
</comment>
<keyword evidence="2" id="KW-1185">Reference proteome</keyword>
<sequence length="944" mass="102979">MVARKPLPDNSSADTSNAAPAVSIRSVRQELWSASDSDTESERVWARDGSTPAQTQRGDTNDSTLQGVPDALRPGTVPKNPSYSQDEENPWDDRERSAGIAAVTDSRVKPEEMPQALWPGGARFETNPFKRKPVQTGPTDPTDQTSQNNLNPPTTSTAAAPPPPLVPTPALSQLQIFDPETNTNPWQPALVEPGVRNAPHPAPPLPEQESKSNVWDSSVPSRLPSIGPTSNSPALIPVQNEGEAQPWVETPPKPSLQPMPQRSQEAEEIFDDQHAWDDVEPTNKGKQPDLRVSQAQPETVDGWNLIDHEPIQEPAPGTLSKQSTWENFIDAEDERSKEVVVPTTADTAADAPPALPPRRLSNENAAPPQPPRPRSPGTSSKSETYQIKNINWFDATAPKNPRRSPILVQNANGPCPLVALVNALSLTTPANQTNSNLVETLRSREQISLNFLLEAVFDELMSHRHTNPNVSLPDMTELYSFLKGLHTGMNVNPRFIPSPEVVHAHKRASQPLINPSNRQELIPGSFEDTRDMKLYATFSIPLIHGWLPPRDDPVYDSLSRQASSYDDVQSILFREEELEDKLSNSESGLTEQEQQLYQDIIIIKSFLTTSATQLTPWGLEVITKAVRPGTVSILFRNDHFSTLYRHPQTNRLFTLVTDAGYYSHDEVVWESLVDVRGEQTEFFSGDFRLVGGPQHQRSSGSPPGNSSGAWYADEGSSSNVRGGEWQTVQNKRSRDNRHGETGPSAPLSPKHEQEDRDLALALQLQEEEEERHRAEQAARRRESQLSEQFIEQQGHQATPPRAVQGRGNSISRVSSGPLPPARGSSANQSTSTLASGVRPVQQVRSLIPPASTTHRPADDAVDDAPPSYEQASKATPYVPPAGHPSHPESSPSSPVPRRRPTFPGQSSAGPSAPPRGRPGATPAGPAGAASAQAGGGKDKDCVVM</sequence>
<dbReference type="EMBL" id="MU394323">
    <property type="protein sequence ID" value="KAI6085606.1"/>
    <property type="molecule type" value="Genomic_DNA"/>
</dbReference>